<dbReference type="PANTHER" id="PTHR24421">
    <property type="entry name" value="NITRATE/NITRITE SENSOR PROTEIN NARX-RELATED"/>
    <property type="match status" value="1"/>
</dbReference>
<keyword evidence="6" id="KW-0812">Transmembrane</keyword>
<evidence type="ECO:0000259" key="7">
    <source>
        <dbReference type="SMART" id="SM00387"/>
    </source>
</evidence>
<keyword evidence="6" id="KW-1133">Transmembrane helix</keyword>
<evidence type="ECO:0000313" key="8">
    <source>
        <dbReference type="EMBL" id="MBB6549987.1"/>
    </source>
</evidence>
<keyword evidence="6" id="KW-0472">Membrane</keyword>
<accession>A0A7X0NUQ8</accession>
<dbReference type="InterPro" id="IPR011712">
    <property type="entry name" value="Sig_transdc_His_kin_sub3_dim/P"/>
</dbReference>
<feature type="transmembrane region" description="Helical" evidence="6">
    <location>
        <begin position="6"/>
        <end position="30"/>
    </location>
</feature>
<dbReference type="GO" id="GO:0000155">
    <property type="term" value="F:phosphorelay sensor kinase activity"/>
    <property type="evidence" value="ECO:0007669"/>
    <property type="project" value="InterPro"/>
</dbReference>
<organism evidence="8 9">
    <name type="scientific">Nonomuraea rubra</name>
    <dbReference type="NCBI Taxonomy" id="46180"/>
    <lineage>
        <taxon>Bacteria</taxon>
        <taxon>Bacillati</taxon>
        <taxon>Actinomycetota</taxon>
        <taxon>Actinomycetes</taxon>
        <taxon>Streptosporangiales</taxon>
        <taxon>Streptosporangiaceae</taxon>
        <taxon>Nonomuraea</taxon>
    </lineage>
</organism>
<feature type="domain" description="Histidine kinase/HSP90-like ATPase" evidence="7">
    <location>
        <begin position="389"/>
        <end position="564"/>
    </location>
</feature>
<dbReference type="EMBL" id="JACHMI010000001">
    <property type="protein sequence ID" value="MBB6549987.1"/>
    <property type="molecule type" value="Genomic_DNA"/>
</dbReference>
<dbReference type="AlphaFoldDB" id="A0A7X0NUQ8"/>
<keyword evidence="2 8" id="KW-0418">Kinase</keyword>
<reference evidence="8 9" key="1">
    <citation type="submission" date="2020-08" db="EMBL/GenBank/DDBJ databases">
        <title>Sequencing the genomes of 1000 actinobacteria strains.</title>
        <authorList>
            <person name="Klenk H.-P."/>
        </authorList>
    </citation>
    <scope>NUCLEOTIDE SEQUENCE [LARGE SCALE GENOMIC DNA]</scope>
    <source>
        <strain evidence="8 9">DSM 43768</strain>
    </source>
</reference>
<feature type="transmembrane region" description="Helical" evidence="6">
    <location>
        <begin position="68"/>
        <end position="89"/>
    </location>
</feature>
<evidence type="ECO:0000256" key="6">
    <source>
        <dbReference type="SAM" id="Phobius"/>
    </source>
</evidence>
<dbReference type="Gene3D" id="3.30.565.10">
    <property type="entry name" value="Histidine kinase-like ATPase, C-terminal domain"/>
    <property type="match status" value="1"/>
</dbReference>
<keyword evidence="4" id="KW-0175">Coiled coil</keyword>
<evidence type="ECO:0000313" key="9">
    <source>
        <dbReference type="Proteomes" id="UP000565579"/>
    </source>
</evidence>
<dbReference type="SMART" id="SM00387">
    <property type="entry name" value="HATPase_c"/>
    <property type="match status" value="1"/>
</dbReference>
<feature type="transmembrane region" description="Helical" evidence="6">
    <location>
        <begin position="109"/>
        <end position="128"/>
    </location>
</feature>
<gene>
    <name evidence="8" type="ORF">HD593_004782</name>
</gene>
<feature type="region of interest" description="Disordered" evidence="5">
    <location>
        <begin position="483"/>
        <end position="510"/>
    </location>
</feature>
<keyword evidence="3" id="KW-0902">Two-component regulatory system</keyword>
<dbReference type="RefSeq" id="WP_221524918.1">
    <property type="nucleotide sequence ID" value="NZ_BAAAXY010000054.1"/>
</dbReference>
<feature type="compositionally biased region" description="Basic and acidic residues" evidence="5">
    <location>
        <begin position="246"/>
        <end position="267"/>
    </location>
</feature>
<feature type="compositionally biased region" description="Basic and acidic residues" evidence="5">
    <location>
        <begin position="274"/>
        <end position="300"/>
    </location>
</feature>
<dbReference type="SUPFAM" id="SSF55874">
    <property type="entry name" value="ATPase domain of HSP90 chaperone/DNA topoisomerase II/histidine kinase"/>
    <property type="match status" value="1"/>
</dbReference>
<protein>
    <submittedName>
        <fullName evidence="8">Signal transduction histidine kinase</fullName>
    </submittedName>
</protein>
<dbReference type="GO" id="GO:0046983">
    <property type="term" value="F:protein dimerization activity"/>
    <property type="evidence" value="ECO:0007669"/>
    <property type="project" value="InterPro"/>
</dbReference>
<dbReference type="InterPro" id="IPR036890">
    <property type="entry name" value="HATPase_C_sf"/>
</dbReference>
<feature type="region of interest" description="Disordered" evidence="5">
    <location>
        <begin position="233"/>
        <end position="321"/>
    </location>
</feature>
<dbReference type="Gene3D" id="1.20.5.1930">
    <property type="match status" value="1"/>
</dbReference>
<feature type="compositionally biased region" description="Basic and acidic residues" evidence="5">
    <location>
        <begin position="497"/>
        <end position="510"/>
    </location>
</feature>
<keyword evidence="9" id="KW-1185">Reference proteome</keyword>
<feature type="transmembrane region" description="Helical" evidence="6">
    <location>
        <begin position="42"/>
        <end position="62"/>
    </location>
</feature>
<keyword evidence="1" id="KW-0808">Transferase</keyword>
<dbReference type="Proteomes" id="UP000565579">
    <property type="component" value="Unassembled WGS sequence"/>
</dbReference>
<dbReference type="InterPro" id="IPR050482">
    <property type="entry name" value="Sensor_HK_TwoCompSys"/>
</dbReference>
<dbReference type="InterPro" id="IPR003594">
    <property type="entry name" value="HATPase_dom"/>
</dbReference>
<evidence type="ECO:0000256" key="2">
    <source>
        <dbReference type="ARBA" id="ARBA00022777"/>
    </source>
</evidence>
<evidence type="ECO:0000256" key="1">
    <source>
        <dbReference type="ARBA" id="ARBA00022679"/>
    </source>
</evidence>
<dbReference type="CDD" id="cd16917">
    <property type="entry name" value="HATPase_UhpB-NarQ-NarX-like"/>
    <property type="match status" value="1"/>
</dbReference>
<evidence type="ECO:0000256" key="3">
    <source>
        <dbReference type="ARBA" id="ARBA00023012"/>
    </source>
</evidence>
<feature type="coiled-coil region" evidence="4">
    <location>
        <begin position="158"/>
        <end position="203"/>
    </location>
</feature>
<sequence length="569" mass="60193">MNDPAARWPVVLAVGPYALLALLAAVTVVIYRSEGVSPALELVLCALMAAWMLGVFTLRPAWRGRAAVMAGFLAVLLLLMAALVVRAPWFGFFTPAAYVYAFRLLRWPWQPAGVAAVAVVAGTAQAYSVDKSTAIGLLTYAAVVAANAIPMCAFAWFARRAARRNEEREQALRAAREANRRLAASLAENAALHEQLLAQARDAGVQEERQRMAREIHDTLAQGLTGIISQLRAAEHAADTAPSRRGHADGAPEGRHGDVGDDPEGGHGDVGSDPEGRRGHATDESEGRRGHVDGDPEGRRGRAAGEPAGRRGHVAADPEGWRRHVAAAAKLARESLAEARRSVHALRPEPLRSARLSEALEGVAERWSALHEIPVQVTTTGTARPIRPEAEAALLRIAQEALANVAKHARASRVGVTLSYLDHEAALDIRDDGGGFDPSQLGAAAPLTDRSSLDPARVATHAAAPHADHGGLDPARISTHAAAPHAEHGPHANYGPHAEHGLHGEHGPHAEHCPFAEYGGFAERGGGFGLIAMRERIESLSGTLQIESEPGNGTGISARVPLSRAEVCA</sequence>
<evidence type="ECO:0000256" key="4">
    <source>
        <dbReference type="SAM" id="Coils"/>
    </source>
</evidence>
<comment type="caution">
    <text evidence="8">The sequence shown here is derived from an EMBL/GenBank/DDBJ whole genome shotgun (WGS) entry which is preliminary data.</text>
</comment>
<name>A0A7X0NUQ8_9ACTN</name>
<proteinExistence type="predicted"/>
<evidence type="ECO:0000256" key="5">
    <source>
        <dbReference type="SAM" id="MobiDB-lite"/>
    </source>
</evidence>
<dbReference type="PANTHER" id="PTHR24421:SF62">
    <property type="entry name" value="SENSORY TRANSDUCTION HISTIDINE KINASE"/>
    <property type="match status" value="1"/>
</dbReference>
<dbReference type="Pfam" id="PF07730">
    <property type="entry name" value="HisKA_3"/>
    <property type="match status" value="1"/>
</dbReference>
<dbReference type="GO" id="GO:0016020">
    <property type="term" value="C:membrane"/>
    <property type="evidence" value="ECO:0007669"/>
    <property type="project" value="InterPro"/>
</dbReference>
<feature type="region of interest" description="Disordered" evidence="5">
    <location>
        <begin position="457"/>
        <end position="476"/>
    </location>
</feature>
<feature type="transmembrane region" description="Helical" evidence="6">
    <location>
        <begin position="134"/>
        <end position="158"/>
    </location>
</feature>